<evidence type="ECO:0000256" key="3">
    <source>
        <dbReference type="ARBA" id="ARBA00023125"/>
    </source>
</evidence>
<dbReference type="RefSeq" id="WP_206824389.1">
    <property type="nucleotide sequence ID" value="NZ_JAEMWU010000002.1"/>
</dbReference>
<gene>
    <name evidence="8" type="ORF">JF543_11240</name>
</gene>
<dbReference type="SUPFAM" id="SSF52172">
    <property type="entry name" value="CheY-like"/>
    <property type="match status" value="1"/>
</dbReference>
<protein>
    <submittedName>
        <fullName evidence="8">Response regulator transcription factor</fullName>
    </submittedName>
</protein>
<evidence type="ECO:0000256" key="5">
    <source>
        <dbReference type="PROSITE-ProRule" id="PRU00169"/>
    </source>
</evidence>
<dbReference type="CDD" id="cd17535">
    <property type="entry name" value="REC_NarL-like"/>
    <property type="match status" value="1"/>
</dbReference>
<dbReference type="PRINTS" id="PR00038">
    <property type="entry name" value="HTHLUXR"/>
</dbReference>
<proteinExistence type="predicted"/>
<dbReference type="Gene3D" id="3.40.50.2300">
    <property type="match status" value="1"/>
</dbReference>
<feature type="domain" description="HTH luxR-type" evidence="6">
    <location>
        <begin position="151"/>
        <end position="216"/>
    </location>
</feature>
<keyword evidence="3" id="KW-0238">DNA-binding</keyword>
<feature type="modified residue" description="4-aspartylphosphate" evidence="5">
    <location>
        <position position="54"/>
    </location>
</feature>
<comment type="caution">
    <text evidence="8">The sequence shown here is derived from an EMBL/GenBank/DDBJ whole genome shotgun (WGS) entry which is preliminary data.</text>
</comment>
<evidence type="ECO:0000313" key="9">
    <source>
        <dbReference type="Proteomes" id="UP000664385"/>
    </source>
</evidence>
<dbReference type="PANTHER" id="PTHR43214:SF24">
    <property type="entry name" value="TRANSCRIPTIONAL REGULATORY PROTEIN NARL-RELATED"/>
    <property type="match status" value="1"/>
</dbReference>
<evidence type="ECO:0000256" key="2">
    <source>
        <dbReference type="ARBA" id="ARBA00023015"/>
    </source>
</evidence>
<dbReference type="InterPro" id="IPR001789">
    <property type="entry name" value="Sig_transdc_resp-reg_receiver"/>
</dbReference>
<dbReference type="Proteomes" id="UP000664385">
    <property type="component" value="Unassembled WGS sequence"/>
</dbReference>
<dbReference type="Pfam" id="PF00196">
    <property type="entry name" value="GerE"/>
    <property type="match status" value="1"/>
</dbReference>
<dbReference type="InterPro" id="IPR058245">
    <property type="entry name" value="NreC/VraR/RcsB-like_REC"/>
</dbReference>
<evidence type="ECO:0000259" key="6">
    <source>
        <dbReference type="PROSITE" id="PS50043"/>
    </source>
</evidence>
<keyword evidence="4" id="KW-0804">Transcription</keyword>
<name>A0A939ITR9_9MICO</name>
<reference evidence="8" key="1">
    <citation type="submission" date="2020-12" db="EMBL/GenBank/DDBJ databases">
        <title>PHA producing bacteria isolated from mangrove.</title>
        <authorList>
            <person name="Zheng W."/>
            <person name="Yu S."/>
            <person name="Huang Y."/>
        </authorList>
    </citation>
    <scope>NUCLEOTIDE SEQUENCE</scope>
    <source>
        <strain evidence="8">GN8-5</strain>
    </source>
</reference>
<dbReference type="GO" id="GO:0000160">
    <property type="term" value="P:phosphorelay signal transduction system"/>
    <property type="evidence" value="ECO:0007669"/>
    <property type="project" value="InterPro"/>
</dbReference>
<dbReference type="EMBL" id="JAEMWU010000002">
    <property type="protein sequence ID" value="MBN8206527.1"/>
    <property type="molecule type" value="Genomic_DNA"/>
</dbReference>
<dbReference type="PROSITE" id="PS50110">
    <property type="entry name" value="RESPONSE_REGULATORY"/>
    <property type="match status" value="1"/>
</dbReference>
<feature type="domain" description="Response regulatory" evidence="7">
    <location>
        <begin position="3"/>
        <end position="121"/>
    </location>
</feature>
<keyword evidence="1 5" id="KW-0597">Phosphoprotein</keyword>
<dbReference type="AlphaFoldDB" id="A0A939ITR9"/>
<dbReference type="PROSITE" id="PS50043">
    <property type="entry name" value="HTH_LUXR_2"/>
    <property type="match status" value="1"/>
</dbReference>
<dbReference type="InterPro" id="IPR000792">
    <property type="entry name" value="Tscrpt_reg_LuxR_C"/>
</dbReference>
<dbReference type="Pfam" id="PF00072">
    <property type="entry name" value="Response_reg"/>
    <property type="match status" value="1"/>
</dbReference>
<dbReference type="InterPro" id="IPR011006">
    <property type="entry name" value="CheY-like_superfamily"/>
</dbReference>
<dbReference type="GO" id="GO:0006355">
    <property type="term" value="P:regulation of DNA-templated transcription"/>
    <property type="evidence" value="ECO:0007669"/>
    <property type="project" value="InterPro"/>
</dbReference>
<dbReference type="GO" id="GO:0003677">
    <property type="term" value="F:DNA binding"/>
    <property type="evidence" value="ECO:0007669"/>
    <property type="project" value="UniProtKB-KW"/>
</dbReference>
<evidence type="ECO:0000259" key="7">
    <source>
        <dbReference type="PROSITE" id="PS50110"/>
    </source>
</evidence>
<accession>A0A939ITR9</accession>
<dbReference type="PANTHER" id="PTHR43214">
    <property type="entry name" value="TWO-COMPONENT RESPONSE REGULATOR"/>
    <property type="match status" value="1"/>
</dbReference>
<evidence type="ECO:0000313" key="8">
    <source>
        <dbReference type="EMBL" id="MBN8206527.1"/>
    </source>
</evidence>
<keyword evidence="2" id="KW-0805">Transcription regulation</keyword>
<evidence type="ECO:0000256" key="4">
    <source>
        <dbReference type="ARBA" id="ARBA00023163"/>
    </source>
</evidence>
<dbReference type="InterPro" id="IPR039420">
    <property type="entry name" value="WalR-like"/>
</dbReference>
<evidence type="ECO:0000256" key="1">
    <source>
        <dbReference type="ARBA" id="ARBA00022553"/>
    </source>
</evidence>
<dbReference type="SMART" id="SM00421">
    <property type="entry name" value="HTH_LUXR"/>
    <property type="match status" value="1"/>
</dbReference>
<sequence length="223" mass="23452">MIRVLVVDDQSLIRGAVAQILGAAADLDVVGEAAEGGTAIRMAHSMRPDVVLMDVRMPGVDGIAATSAICAEPDLCSTRVLMLTTFEDEENVAAALRAGASGFLGKGADPDEIADAVRTVHAGEALLSPAATRSLISRYLAGPVTHEPGEQQVLDEPLTPREHEILRLVARGMSNAEIAADLVISPHTAKTHVNRIMAKLGAHDRAQVVVWAYENGVVRAGAR</sequence>
<dbReference type="CDD" id="cd06170">
    <property type="entry name" value="LuxR_C_like"/>
    <property type="match status" value="1"/>
</dbReference>
<dbReference type="SMART" id="SM00448">
    <property type="entry name" value="REC"/>
    <property type="match status" value="1"/>
</dbReference>
<organism evidence="8 9">
    <name type="scientific">Microbacterium esteraromaticum</name>
    <dbReference type="NCBI Taxonomy" id="57043"/>
    <lineage>
        <taxon>Bacteria</taxon>
        <taxon>Bacillati</taxon>
        <taxon>Actinomycetota</taxon>
        <taxon>Actinomycetes</taxon>
        <taxon>Micrococcales</taxon>
        <taxon>Microbacteriaceae</taxon>
        <taxon>Microbacterium</taxon>
    </lineage>
</organism>